<sequence>MFMLILFVFTKFMTFSTSLRYDGFGIDLSANYGYLPFLLPIFIFLFNWLTTSRIFKSGKFIMLSAILVIAYGMILAKNQRANIWVTGFSIEEMNERINQKEKESKLISKKILGKWTEELWLGAENLNIPPPPSAIQVNDSIWPPYYEISKGQIKHFFLGIDSTSYILEKRDNVMALNSLRTDLIGYQKKWRILSISDTIMVIERGYNKHDRNWIDGIDTLKLIKKR</sequence>
<comment type="caution">
    <text evidence="2">The sequence shown here is derived from an EMBL/GenBank/DDBJ whole genome shotgun (WGS) entry which is preliminary data.</text>
</comment>
<proteinExistence type="predicted"/>
<reference evidence="2 3" key="1">
    <citation type="submission" date="2019-05" db="EMBL/GenBank/DDBJ databases">
        <authorList>
            <person name="Zhang J.-Y."/>
            <person name="Feg X."/>
            <person name="Du Z.-J."/>
        </authorList>
    </citation>
    <scope>NUCLEOTIDE SEQUENCE [LARGE SCALE GENOMIC DNA]</scope>
    <source>
        <strain evidence="2 3">RZ26</strain>
    </source>
</reference>
<name>A0A5S3PCC8_9FLAO</name>
<keyword evidence="1" id="KW-0472">Membrane</keyword>
<dbReference type="Proteomes" id="UP000310314">
    <property type="component" value="Unassembled WGS sequence"/>
</dbReference>
<dbReference type="AlphaFoldDB" id="A0A5S3PCC8"/>
<evidence type="ECO:0000313" key="3">
    <source>
        <dbReference type="Proteomes" id="UP000310314"/>
    </source>
</evidence>
<feature type="transmembrane region" description="Helical" evidence="1">
    <location>
        <begin position="30"/>
        <end position="48"/>
    </location>
</feature>
<dbReference type="OrthoDB" id="1452326at2"/>
<accession>A0A5S3PCC8</accession>
<keyword evidence="3" id="KW-1185">Reference proteome</keyword>
<dbReference type="RefSeq" id="WP_138660160.1">
    <property type="nucleotide sequence ID" value="NZ_VATY01000008.1"/>
</dbReference>
<organism evidence="2 3">
    <name type="scientific">Maribacter algarum</name>
    <name type="common">ex Zhang et al. 2020</name>
    <dbReference type="NCBI Taxonomy" id="2578118"/>
    <lineage>
        <taxon>Bacteria</taxon>
        <taxon>Pseudomonadati</taxon>
        <taxon>Bacteroidota</taxon>
        <taxon>Flavobacteriia</taxon>
        <taxon>Flavobacteriales</taxon>
        <taxon>Flavobacteriaceae</taxon>
        <taxon>Maribacter</taxon>
    </lineage>
</organism>
<keyword evidence="1" id="KW-0812">Transmembrane</keyword>
<keyword evidence="1" id="KW-1133">Transmembrane helix</keyword>
<dbReference type="EMBL" id="VATY01000008">
    <property type="protein sequence ID" value="TMM51513.1"/>
    <property type="molecule type" value="Genomic_DNA"/>
</dbReference>
<gene>
    <name evidence="2" type="ORF">FEE95_21740</name>
</gene>
<evidence type="ECO:0000256" key="1">
    <source>
        <dbReference type="SAM" id="Phobius"/>
    </source>
</evidence>
<feature type="transmembrane region" description="Helical" evidence="1">
    <location>
        <begin position="60"/>
        <end position="76"/>
    </location>
</feature>
<evidence type="ECO:0000313" key="2">
    <source>
        <dbReference type="EMBL" id="TMM51513.1"/>
    </source>
</evidence>
<protein>
    <submittedName>
        <fullName evidence="2">Uncharacterized protein</fullName>
    </submittedName>
</protein>